<organism evidence="1 2">
    <name type="scientific">Trypanosoma rangeli</name>
    <dbReference type="NCBI Taxonomy" id="5698"/>
    <lineage>
        <taxon>Eukaryota</taxon>
        <taxon>Discoba</taxon>
        <taxon>Euglenozoa</taxon>
        <taxon>Kinetoplastea</taxon>
        <taxon>Metakinetoplastina</taxon>
        <taxon>Trypanosomatida</taxon>
        <taxon>Trypanosomatidae</taxon>
        <taxon>Trypanosoma</taxon>
        <taxon>Herpetosoma</taxon>
    </lineage>
</organism>
<dbReference type="OrthoDB" id="10495083at2759"/>
<dbReference type="EMBL" id="MKGL01000132">
    <property type="protein sequence ID" value="RNF05536.1"/>
    <property type="molecule type" value="Genomic_DNA"/>
</dbReference>
<gene>
    <name evidence="1" type="ORF">TraAM80_04458</name>
</gene>
<dbReference type="Proteomes" id="UP000283634">
    <property type="component" value="Unassembled WGS sequence"/>
</dbReference>
<evidence type="ECO:0000313" key="1">
    <source>
        <dbReference type="EMBL" id="RNF05536.1"/>
    </source>
</evidence>
<reference evidence="1 2" key="1">
    <citation type="journal article" date="2018" name="BMC Genomics">
        <title>Genomic comparison of Trypanosoma conorhini and Trypanosoma rangeli to Trypanosoma cruzi strains of high and low virulence.</title>
        <authorList>
            <person name="Bradwell K.R."/>
            <person name="Koparde V.N."/>
            <person name="Matveyev A.V."/>
            <person name="Serrano M.G."/>
            <person name="Alves J.M."/>
            <person name="Parikh H."/>
            <person name="Huang B."/>
            <person name="Lee V."/>
            <person name="Espinosa-Alvarez O."/>
            <person name="Ortiz P.A."/>
            <person name="Costa-Martins A.G."/>
            <person name="Teixeira M.M."/>
            <person name="Buck G.A."/>
        </authorList>
    </citation>
    <scope>NUCLEOTIDE SEQUENCE [LARGE SCALE GENOMIC DNA]</scope>
    <source>
        <strain evidence="1 2">AM80</strain>
    </source>
</reference>
<dbReference type="AlphaFoldDB" id="A0A3R7RJP8"/>
<protein>
    <submittedName>
        <fullName evidence="1">Uncharacterized protein</fullName>
    </submittedName>
</protein>
<dbReference type="RefSeq" id="XP_029238743.1">
    <property type="nucleotide sequence ID" value="XM_029381385.1"/>
</dbReference>
<comment type="caution">
    <text evidence="1">The sequence shown here is derived from an EMBL/GenBank/DDBJ whole genome shotgun (WGS) entry which is preliminary data.</text>
</comment>
<proteinExistence type="predicted"/>
<accession>A0A3R7RJP8</accession>
<sequence length="258" mass="29345">MEEGVVRHTHVDPFHLPVGDEVKDVAYALEDTALNAFDGVCTKQDGQDNKDHEASSLSSADALLGERQRRNRLLLEEILSNSLLATRSRELSAYRCYAASSEISQDPRVFRNFSSYVVDPRKIKLNAVDVLLMRAAQKASEKGSKGAKKVQLLQSLPQQLNVPFASQCEFCRKFDSLCSNCHCKWKETLLKRRHNVALQSYCKLPEDRRSALLFMTAAYGIGEFAAMQLDFDGEKCLHWRSFFFLYRIVRQSNTMILP</sequence>
<name>A0A3R7RJP8_TRYRA</name>
<dbReference type="VEuPathDB" id="TriTrypDB:TRSC58_02946"/>
<evidence type="ECO:0000313" key="2">
    <source>
        <dbReference type="Proteomes" id="UP000283634"/>
    </source>
</evidence>
<dbReference type="GeneID" id="40328391"/>
<keyword evidence="2" id="KW-1185">Reference proteome</keyword>